<proteinExistence type="predicted"/>
<protein>
    <submittedName>
        <fullName evidence="1">Uncharacterized protein</fullName>
    </submittedName>
</protein>
<evidence type="ECO:0000313" key="2">
    <source>
        <dbReference type="Proteomes" id="UP000189857"/>
    </source>
</evidence>
<sequence>MFGRAGINIEIIEWAVKPFSGTAHLLSAPSGARFIYMIDLLFTETKNVP</sequence>
<keyword evidence="2" id="KW-1185">Reference proteome</keyword>
<name>A0A1T4KU02_9FIRM</name>
<organism evidence="1 2">
    <name type="scientific">Eubacterium ruminantium</name>
    <dbReference type="NCBI Taxonomy" id="42322"/>
    <lineage>
        <taxon>Bacteria</taxon>
        <taxon>Bacillati</taxon>
        <taxon>Bacillota</taxon>
        <taxon>Clostridia</taxon>
        <taxon>Eubacteriales</taxon>
        <taxon>Eubacteriaceae</taxon>
        <taxon>Eubacterium</taxon>
    </lineage>
</organism>
<dbReference type="Proteomes" id="UP000189857">
    <property type="component" value="Unassembled WGS sequence"/>
</dbReference>
<gene>
    <name evidence="1" type="ORF">SAMN02745110_00570</name>
</gene>
<dbReference type="AlphaFoldDB" id="A0A1T4KU02"/>
<reference evidence="1 2" key="1">
    <citation type="submission" date="2017-02" db="EMBL/GenBank/DDBJ databases">
        <authorList>
            <person name="Peterson S.W."/>
        </authorList>
    </citation>
    <scope>NUCLEOTIDE SEQUENCE [LARGE SCALE GENOMIC DNA]</scope>
    <source>
        <strain evidence="1 2">ATCC 17233</strain>
    </source>
</reference>
<accession>A0A1T4KU02</accession>
<evidence type="ECO:0000313" key="1">
    <source>
        <dbReference type="EMBL" id="SJZ45876.1"/>
    </source>
</evidence>
<dbReference type="EMBL" id="FUXA01000004">
    <property type="protein sequence ID" value="SJZ45876.1"/>
    <property type="molecule type" value="Genomic_DNA"/>
</dbReference>